<gene>
    <name evidence="7" type="ORF">ENS19_02195</name>
</gene>
<dbReference type="NCBIfam" id="TIGR02339">
    <property type="entry name" value="thermosome_arch"/>
    <property type="match status" value="1"/>
</dbReference>
<dbReference type="EMBL" id="DSTX01000002">
    <property type="protein sequence ID" value="HFK20070.1"/>
    <property type="molecule type" value="Genomic_DNA"/>
</dbReference>
<dbReference type="Gene3D" id="3.50.7.10">
    <property type="entry name" value="GroEL"/>
    <property type="match status" value="1"/>
</dbReference>
<dbReference type="GO" id="GO:0005524">
    <property type="term" value="F:ATP binding"/>
    <property type="evidence" value="ECO:0007669"/>
    <property type="project" value="UniProtKB-KW"/>
</dbReference>
<dbReference type="InterPro" id="IPR054827">
    <property type="entry name" value="thermosome_alpha"/>
</dbReference>
<dbReference type="SUPFAM" id="SSF54849">
    <property type="entry name" value="GroEL-intermediate domain like"/>
    <property type="match status" value="1"/>
</dbReference>
<dbReference type="InterPro" id="IPR002194">
    <property type="entry name" value="Chaperonin_TCP-1_CS"/>
</dbReference>
<dbReference type="PRINTS" id="PR00304">
    <property type="entry name" value="TCOMPLEXTCP1"/>
</dbReference>
<evidence type="ECO:0000313" key="7">
    <source>
        <dbReference type="EMBL" id="HFK20070.1"/>
    </source>
</evidence>
<accession>A0A7C3IWN2</accession>
<comment type="caution">
    <text evidence="7">The sequence shown here is derived from an EMBL/GenBank/DDBJ whole genome shotgun (WGS) entry which is preliminary data.</text>
</comment>
<dbReference type="InterPro" id="IPR053374">
    <property type="entry name" value="TCP-1_chaperonin"/>
</dbReference>
<dbReference type="GO" id="GO:0016887">
    <property type="term" value="F:ATP hydrolysis activity"/>
    <property type="evidence" value="ECO:0007669"/>
    <property type="project" value="InterPro"/>
</dbReference>
<comment type="similarity">
    <text evidence="1 5">Belongs to the TCP-1 chaperonin family.</text>
</comment>
<evidence type="ECO:0000256" key="3">
    <source>
        <dbReference type="ARBA" id="ARBA00022840"/>
    </source>
</evidence>
<organism evidence="7">
    <name type="scientific">Candidatus Methanomethylicus mesodigestus</name>
    <dbReference type="NCBI Taxonomy" id="1867258"/>
    <lineage>
        <taxon>Archaea</taxon>
        <taxon>Thermoproteota</taxon>
        <taxon>Methanosuratincolia</taxon>
        <taxon>Candidatus Methanomethylicales</taxon>
        <taxon>Candidatus Methanomethylicaceae</taxon>
        <taxon>Candidatus Methanomethylicus</taxon>
    </lineage>
</organism>
<dbReference type="InterPro" id="IPR017998">
    <property type="entry name" value="Chaperone_TCP-1"/>
</dbReference>
<keyword evidence="3 5" id="KW-0067">ATP-binding</keyword>
<dbReference type="FunFam" id="1.10.560.10:FF:000017">
    <property type="entry name" value="T-complex protein 1 subunit eta"/>
    <property type="match status" value="1"/>
</dbReference>
<dbReference type="SUPFAM" id="SSF52029">
    <property type="entry name" value="GroEL apical domain-like"/>
    <property type="match status" value="1"/>
</dbReference>
<sequence length="547" mass="58438">MSNAQLGGVPVLILKEGTQRTQGRDAQKINMMAARAVAEAVRTTLGPKGMDKMLVDTLGDVTVTNDGATILGEIEVQHPAAKMMVEVSKTQDDEVGDGTTTSVILAGELLKKAEDLIDKNIHPTLIVQGYKKATEKAIETLSKIAVPVAIDDDKNLNKIAYTAMNSKASAGVQDFFGDIAVRAVKAVAEKRGDKYIADLDYIQIVKKQGGSVTDSQLVYGVIVDKEVVHPGMPKKVTDAKIALLDTPLEIEKTEFDAEIRISDPTQMKSFIEEEEKLLKEMVSKIKASGANVVFCQKGIDDVAQHYLAKEGIVAVRRVKKSDIEKVARATNAKIITNLDDLTPADLGIAKTVEEKKFGEDKLTFIEGCKHPKAVSVLIRGGLMRVVDEAERTLHDALCVVADVIEDGRIVAGGGAPELEAAKVLREYASSVGGREQLAIEAFADSLEAIPRTLAENGGLDPIDILVELRALHDKGEIWAGVNVLEGKTANMMTAGVIEPLSVKMQAIKSATEATSMILRIDDVIASAKTGGGPKMPSKPGEGGAGED</sequence>
<dbReference type="GO" id="GO:0005737">
    <property type="term" value="C:cytoplasm"/>
    <property type="evidence" value="ECO:0007669"/>
    <property type="project" value="UniProtKB-ARBA"/>
</dbReference>
<dbReference type="PROSITE" id="PS00995">
    <property type="entry name" value="TCP1_3"/>
    <property type="match status" value="1"/>
</dbReference>
<feature type="region of interest" description="Disordered" evidence="6">
    <location>
        <begin position="528"/>
        <end position="547"/>
    </location>
</feature>
<dbReference type="InterPro" id="IPR027410">
    <property type="entry name" value="TCP-1-like_intermed_sf"/>
</dbReference>
<dbReference type="PANTHER" id="PTHR11353">
    <property type="entry name" value="CHAPERONIN"/>
    <property type="match status" value="1"/>
</dbReference>
<dbReference type="Gene3D" id="1.10.560.10">
    <property type="entry name" value="GroEL-like equatorial domain"/>
    <property type="match status" value="1"/>
</dbReference>
<dbReference type="CDD" id="cd03343">
    <property type="entry name" value="cpn60"/>
    <property type="match status" value="1"/>
</dbReference>
<evidence type="ECO:0000256" key="1">
    <source>
        <dbReference type="ARBA" id="ARBA00008020"/>
    </source>
</evidence>
<evidence type="ECO:0000256" key="4">
    <source>
        <dbReference type="ARBA" id="ARBA00023186"/>
    </source>
</evidence>
<evidence type="ECO:0000256" key="6">
    <source>
        <dbReference type="SAM" id="MobiDB-lite"/>
    </source>
</evidence>
<protein>
    <submittedName>
        <fullName evidence="7">Thermosome subunit</fullName>
    </submittedName>
</protein>
<evidence type="ECO:0000256" key="2">
    <source>
        <dbReference type="ARBA" id="ARBA00022741"/>
    </source>
</evidence>
<dbReference type="Gene3D" id="3.30.260.10">
    <property type="entry name" value="TCP-1-like chaperonin intermediate domain"/>
    <property type="match status" value="1"/>
</dbReference>
<dbReference type="PROSITE" id="PS00750">
    <property type="entry name" value="TCP1_1"/>
    <property type="match status" value="1"/>
</dbReference>
<dbReference type="NCBIfam" id="NF041083">
    <property type="entry name" value="thermosome_beta"/>
    <property type="match status" value="1"/>
</dbReference>
<name>A0A7C3IWN2_9CREN</name>
<dbReference type="PROSITE" id="PS00751">
    <property type="entry name" value="TCP1_2"/>
    <property type="match status" value="1"/>
</dbReference>
<evidence type="ECO:0000256" key="5">
    <source>
        <dbReference type="RuleBase" id="RU004187"/>
    </source>
</evidence>
<dbReference type="GO" id="GO:0051082">
    <property type="term" value="F:unfolded protein binding"/>
    <property type="evidence" value="ECO:0007669"/>
    <property type="project" value="InterPro"/>
</dbReference>
<dbReference type="InterPro" id="IPR002423">
    <property type="entry name" value="Cpn60/GroEL/TCP-1"/>
</dbReference>
<proteinExistence type="inferred from homology"/>
<dbReference type="GO" id="GO:0140662">
    <property type="term" value="F:ATP-dependent protein folding chaperone"/>
    <property type="evidence" value="ECO:0007669"/>
    <property type="project" value="InterPro"/>
</dbReference>
<dbReference type="InterPro" id="IPR027413">
    <property type="entry name" value="GROEL-like_equatorial_sf"/>
</dbReference>
<dbReference type="Pfam" id="PF00118">
    <property type="entry name" value="Cpn60_TCP1"/>
    <property type="match status" value="1"/>
</dbReference>
<dbReference type="AlphaFoldDB" id="A0A7C3IWN2"/>
<keyword evidence="2 5" id="KW-0547">Nucleotide-binding</keyword>
<dbReference type="NCBIfam" id="NF041082">
    <property type="entry name" value="thermosome_alpha"/>
    <property type="match status" value="1"/>
</dbReference>
<dbReference type="GO" id="GO:0032991">
    <property type="term" value="C:protein-containing complex"/>
    <property type="evidence" value="ECO:0007669"/>
    <property type="project" value="UniProtKB-ARBA"/>
</dbReference>
<reference evidence="7" key="1">
    <citation type="journal article" date="2020" name="mSystems">
        <title>Genome- and Community-Level Interaction Insights into Carbon Utilization and Element Cycling Functions of Hydrothermarchaeota in Hydrothermal Sediment.</title>
        <authorList>
            <person name="Zhou Z."/>
            <person name="Liu Y."/>
            <person name="Xu W."/>
            <person name="Pan J."/>
            <person name="Luo Z.H."/>
            <person name="Li M."/>
        </authorList>
    </citation>
    <scope>NUCLEOTIDE SEQUENCE [LARGE SCALE GENOMIC DNA]</scope>
    <source>
        <strain evidence="7">SpSt-468</strain>
    </source>
</reference>
<dbReference type="SUPFAM" id="SSF48592">
    <property type="entry name" value="GroEL equatorial domain-like"/>
    <property type="match status" value="1"/>
</dbReference>
<dbReference type="InterPro" id="IPR012714">
    <property type="entry name" value="Thermosome_arc"/>
</dbReference>
<keyword evidence="4 5" id="KW-0143">Chaperone</keyword>
<dbReference type="InterPro" id="IPR027409">
    <property type="entry name" value="GroEL-like_apical_dom_sf"/>
</dbReference>